<name>A0A7T8GXI5_CALRO</name>
<dbReference type="Proteomes" id="UP000595437">
    <property type="component" value="Chromosome 14"/>
</dbReference>
<dbReference type="InterPro" id="IPR028896">
    <property type="entry name" value="GcvT/YgfZ/DmdA"/>
</dbReference>
<proteinExistence type="predicted"/>
<dbReference type="Gene3D" id="3.30.1360.120">
    <property type="entry name" value="Probable tRNA modification gtpase trme, domain 1"/>
    <property type="match status" value="1"/>
</dbReference>
<reference evidence="3" key="1">
    <citation type="submission" date="2021-01" db="EMBL/GenBank/DDBJ databases">
        <title>Caligus Genome Assembly.</title>
        <authorList>
            <person name="Gallardo-Escarate C."/>
        </authorList>
    </citation>
    <scope>NUCLEOTIDE SEQUENCE [LARGE SCALE GENOMIC DNA]</scope>
</reference>
<protein>
    <submittedName>
        <fullName evidence="2">Sarcosine dehydrogenase</fullName>
    </submittedName>
</protein>
<dbReference type="PANTHER" id="PTHR43757">
    <property type="entry name" value="AMINOMETHYLTRANSFERASE"/>
    <property type="match status" value="1"/>
</dbReference>
<dbReference type="SUPFAM" id="SSF103025">
    <property type="entry name" value="Folate-binding domain"/>
    <property type="match status" value="1"/>
</dbReference>
<dbReference type="PANTHER" id="PTHR43757:SF11">
    <property type="entry name" value="SARCOSINE DEHYDROGENASE"/>
    <property type="match status" value="1"/>
</dbReference>
<dbReference type="OrthoDB" id="498204at2759"/>
<gene>
    <name evidence="2" type="ORF">FKW44_020590</name>
</gene>
<evidence type="ECO:0000259" key="1">
    <source>
        <dbReference type="Pfam" id="PF01571"/>
    </source>
</evidence>
<organism evidence="2 3">
    <name type="scientific">Caligus rogercresseyi</name>
    <name type="common">Sea louse</name>
    <dbReference type="NCBI Taxonomy" id="217165"/>
    <lineage>
        <taxon>Eukaryota</taxon>
        <taxon>Metazoa</taxon>
        <taxon>Ecdysozoa</taxon>
        <taxon>Arthropoda</taxon>
        <taxon>Crustacea</taxon>
        <taxon>Multicrustacea</taxon>
        <taxon>Hexanauplia</taxon>
        <taxon>Copepoda</taxon>
        <taxon>Siphonostomatoida</taxon>
        <taxon>Caligidae</taxon>
        <taxon>Caligus</taxon>
    </lineage>
</organism>
<sequence length="141" mass="15876">GEGFYIVTSGGSAGHNWAHMHSAIVDKGFDVQLLDASRDYGILSLQGPLSRDILSSASETGDEFWSNEEFPFSTQREVNFQGIQIRALRISFLHIPNEHCEVIYKLLHRAGKKFGMVNGGFRAIDSLSIEKGYPHWHQEIR</sequence>
<accession>A0A7T8GXI5</accession>
<evidence type="ECO:0000313" key="3">
    <source>
        <dbReference type="Proteomes" id="UP000595437"/>
    </source>
</evidence>
<feature type="non-terminal residue" evidence="2">
    <location>
        <position position="1"/>
    </location>
</feature>
<feature type="domain" description="GCVT N-terminal" evidence="1">
    <location>
        <begin position="3"/>
        <end position="140"/>
    </location>
</feature>
<dbReference type="EMBL" id="CP045903">
    <property type="protein sequence ID" value="QQP39643.1"/>
    <property type="molecule type" value="Genomic_DNA"/>
</dbReference>
<dbReference type="Pfam" id="PF01571">
    <property type="entry name" value="GCV_T"/>
    <property type="match status" value="1"/>
</dbReference>
<dbReference type="InterPro" id="IPR027266">
    <property type="entry name" value="TrmE/GcvT-like"/>
</dbReference>
<dbReference type="GO" id="GO:0005739">
    <property type="term" value="C:mitochondrion"/>
    <property type="evidence" value="ECO:0007669"/>
    <property type="project" value="TreeGrafter"/>
</dbReference>
<dbReference type="AlphaFoldDB" id="A0A7T8GXI5"/>
<evidence type="ECO:0000313" key="2">
    <source>
        <dbReference type="EMBL" id="QQP39643.1"/>
    </source>
</evidence>
<keyword evidence="3" id="KW-1185">Reference proteome</keyword>
<dbReference type="InterPro" id="IPR006222">
    <property type="entry name" value="GCVT_N"/>
</dbReference>